<comment type="pathway">
    <text evidence="1">Purine metabolism; IMP biosynthesis via de novo pathway; N(2)-formyl-N(1)-(5-phospho-D-ribosyl)glycinamide from N(1)-(5-phospho-D-ribosyl)glycinamide (10-formyl THF route): step 1/1.</text>
</comment>
<accession>A0A517MJZ9</accession>
<evidence type="ECO:0000256" key="3">
    <source>
        <dbReference type="ARBA" id="ARBA00022755"/>
    </source>
</evidence>
<evidence type="ECO:0000313" key="6">
    <source>
        <dbReference type="EMBL" id="QDS95215.1"/>
    </source>
</evidence>
<evidence type="ECO:0000256" key="4">
    <source>
        <dbReference type="NCBIfam" id="TIGR00639"/>
    </source>
</evidence>
<dbReference type="EMBL" id="CP036262">
    <property type="protein sequence ID" value="QDS95215.1"/>
    <property type="molecule type" value="Genomic_DNA"/>
</dbReference>
<protein>
    <recommendedName>
        <fullName evidence="4">Phosphoribosylglycinamide formyltransferase</fullName>
        <ecNumber evidence="4">2.1.2.2</ecNumber>
    </recommendedName>
</protein>
<dbReference type="GO" id="GO:0004644">
    <property type="term" value="F:phosphoribosylglycinamide formyltransferase activity"/>
    <property type="evidence" value="ECO:0007669"/>
    <property type="project" value="UniProtKB-UniRule"/>
</dbReference>
<dbReference type="InterPro" id="IPR002376">
    <property type="entry name" value="Formyl_transf_N"/>
</dbReference>
<dbReference type="Proteomes" id="UP000320672">
    <property type="component" value="Chromosome"/>
</dbReference>
<proteinExistence type="predicted"/>
<dbReference type="GO" id="GO:0006189">
    <property type="term" value="P:'de novo' IMP biosynthetic process"/>
    <property type="evidence" value="ECO:0007669"/>
    <property type="project" value="InterPro"/>
</dbReference>
<dbReference type="Pfam" id="PF00551">
    <property type="entry name" value="Formyl_trans_N"/>
    <property type="match status" value="1"/>
</dbReference>
<dbReference type="AlphaFoldDB" id="A0A517MJZ9"/>
<dbReference type="Gene3D" id="3.40.50.170">
    <property type="entry name" value="Formyl transferase, N-terminal domain"/>
    <property type="match status" value="1"/>
</dbReference>
<gene>
    <name evidence="6" type="primary">purN</name>
    <name evidence="6" type="ORF">FF011L_40080</name>
</gene>
<dbReference type="SUPFAM" id="SSF53328">
    <property type="entry name" value="Formyltransferase"/>
    <property type="match status" value="1"/>
</dbReference>
<feature type="domain" description="Formyl transferase N-terminal" evidence="5">
    <location>
        <begin position="32"/>
        <end position="212"/>
    </location>
</feature>
<evidence type="ECO:0000256" key="2">
    <source>
        <dbReference type="ARBA" id="ARBA00022679"/>
    </source>
</evidence>
<evidence type="ECO:0000313" key="7">
    <source>
        <dbReference type="Proteomes" id="UP000320672"/>
    </source>
</evidence>
<sequence length="218" mass="23579">MGFEEAEIRYDSRPLGSSFSIPSDFLMDVPTAVLISGGGTTLKNLLAVRKEGNLPADIRLVISSSASAKGLDFATAEGIATAVVQKSKYPSDEDYSQAIFDPCRERGIGLVVMAGFLKHVLIPEDYEGRVINIHPSLIPAFCGPGMYGRRVHQAAIDKGVHFSGCTVHFVDNHYDNGPIILQRSCPVEPTDTAETLAARVFEEECLALPEAIRKIASK</sequence>
<reference evidence="6 7" key="1">
    <citation type="submission" date="2019-02" db="EMBL/GenBank/DDBJ databases">
        <title>Deep-cultivation of Planctomycetes and their phenomic and genomic characterization uncovers novel biology.</title>
        <authorList>
            <person name="Wiegand S."/>
            <person name="Jogler M."/>
            <person name="Boedeker C."/>
            <person name="Pinto D."/>
            <person name="Vollmers J."/>
            <person name="Rivas-Marin E."/>
            <person name="Kohn T."/>
            <person name="Peeters S.H."/>
            <person name="Heuer A."/>
            <person name="Rast P."/>
            <person name="Oberbeckmann S."/>
            <person name="Bunk B."/>
            <person name="Jeske O."/>
            <person name="Meyerdierks A."/>
            <person name="Storesund J.E."/>
            <person name="Kallscheuer N."/>
            <person name="Luecker S."/>
            <person name="Lage O.M."/>
            <person name="Pohl T."/>
            <person name="Merkel B.J."/>
            <person name="Hornburger P."/>
            <person name="Mueller R.-W."/>
            <person name="Bruemmer F."/>
            <person name="Labrenz M."/>
            <person name="Spormann A.M."/>
            <person name="Op den Camp H."/>
            <person name="Overmann J."/>
            <person name="Amann R."/>
            <person name="Jetten M.S.M."/>
            <person name="Mascher T."/>
            <person name="Medema M.H."/>
            <person name="Devos D.P."/>
            <person name="Kaster A.-K."/>
            <person name="Ovreas L."/>
            <person name="Rohde M."/>
            <person name="Galperin M.Y."/>
            <person name="Jogler C."/>
        </authorList>
    </citation>
    <scope>NUCLEOTIDE SEQUENCE [LARGE SCALE GENOMIC DNA]</scope>
    <source>
        <strain evidence="6 7">FF011L</strain>
    </source>
</reference>
<dbReference type="EC" id="2.1.2.2" evidence="4"/>
<dbReference type="InterPro" id="IPR004607">
    <property type="entry name" value="GART"/>
</dbReference>
<keyword evidence="3" id="KW-0658">Purine biosynthesis</keyword>
<name>A0A517MJZ9_9BACT</name>
<dbReference type="CDD" id="cd08645">
    <property type="entry name" value="FMT_core_GART"/>
    <property type="match status" value="1"/>
</dbReference>
<dbReference type="InterPro" id="IPR036477">
    <property type="entry name" value="Formyl_transf_N_sf"/>
</dbReference>
<evidence type="ECO:0000256" key="1">
    <source>
        <dbReference type="ARBA" id="ARBA00005054"/>
    </source>
</evidence>
<dbReference type="PANTHER" id="PTHR43369:SF2">
    <property type="entry name" value="PHOSPHORIBOSYLGLYCINAMIDE FORMYLTRANSFERASE"/>
    <property type="match status" value="1"/>
</dbReference>
<dbReference type="NCBIfam" id="TIGR00639">
    <property type="entry name" value="PurN"/>
    <property type="match status" value="1"/>
</dbReference>
<dbReference type="GO" id="GO:0005829">
    <property type="term" value="C:cytosol"/>
    <property type="evidence" value="ECO:0007669"/>
    <property type="project" value="TreeGrafter"/>
</dbReference>
<evidence type="ECO:0000259" key="5">
    <source>
        <dbReference type="Pfam" id="PF00551"/>
    </source>
</evidence>
<organism evidence="6 7">
    <name type="scientific">Roseimaritima multifibrata</name>
    <dbReference type="NCBI Taxonomy" id="1930274"/>
    <lineage>
        <taxon>Bacteria</taxon>
        <taxon>Pseudomonadati</taxon>
        <taxon>Planctomycetota</taxon>
        <taxon>Planctomycetia</taxon>
        <taxon>Pirellulales</taxon>
        <taxon>Pirellulaceae</taxon>
        <taxon>Roseimaritima</taxon>
    </lineage>
</organism>
<dbReference type="PANTHER" id="PTHR43369">
    <property type="entry name" value="PHOSPHORIBOSYLGLYCINAMIDE FORMYLTRANSFERASE"/>
    <property type="match status" value="1"/>
</dbReference>
<keyword evidence="2 6" id="KW-0808">Transferase</keyword>
<dbReference type="KEGG" id="rml:FF011L_40080"/>
<keyword evidence="7" id="KW-1185">Reference proteome</keyword>